<feature type="region of interest" description="Disordered" evidence="6">
    <location>
        <begin position="161"/>
        <end position="184"/>
    </location>
</feature>
<evidence type="ECO:0000313" key="8">
    <source>
        <dbReference type="EMBL" id="PQO42088.1"/>
    </source>
</evidence>
<keyword evidence="3" id="KW-0560">Oxidoreductase</keyword>
<dbReference type="EMBL" id="PUHZ01000025">
    <property type="protein sequence ID" value="PQO42088.1"/>
    <property type="molecule type" value="Genomic_DNA"/>
</dbReference>
<evidence type="ECO:0000313" key="9">
    <source>
        <dbReference type="Proteomes" id="UP000237819"/>
    </source>
</evidence>
<dbReference type="AlphaFoldDB" id="A0A2S8GCA2"/>
<evidence type="ECO:0000256" key="4">
    <source>
        <dbReference type="ARBA" id="ARBA00023004"/>
    </source>
</evidence>
<keyword evidence="1" id="KW-0001">2Fe-2S</keyword>
<comment type="caution">
    <text evidence="8">The sequence shown here is derived from an EMBL/GenBank/DDBJ whole genome shotgun (WGS) entry which is preliminary data.</text>
</comment>
<evidence type="ECO:0000259" key="7">
    <source>
        <dbReference type="PROSITE" id="PS51085"/>
    </source>
</evidence>
<protein>
    <submittedName>
        <fullName evidence="8">Ferredoxin</fullName>
    </submittedName>
</protein>
<name>A0A2S8GCA2_9BACT</name>
<dbReference type="GO" id="GO:0046872">
    <property type="term" value="F:metal ion binding"/>
    <property type="evidence" value="ECO:0007669"/>
    <property type="project" value="UniProtKB-KW"/>
</dbReference>
<dbReference type="PANTHER" id="PTHR44379">
    <property type="entry name" value="OXIDOREDUCTASE WITH IRON-SULFUR SUBUNIT"/>
    <property type="match status" value="1"/>
</dbReference>
<dbReference type="PANTHER" id="PTHR44379:SF5">
    <property type="entry name" value="OXIDOREDUCTASE WITH IRON-SULFUR SUBUNIT"/>
    <property type="match status" value="1"/>
</dbReference>
<sequence length="184" mass="19630">MPGKPPAKTAVSVTINGQPHEFLCEPRQSLLEVLRDVLQLTGAKEGCNNGNCGACTVLLDGEPVNSCIVLAVEVQDRKLTTIEGIATQGKLHPLQQCFLEGAALQCGICTPGFIVAAKALLDRNPHPSEEEIRFALAGNLCRCTGYDKIVRAVQAAAERIDSNGTAHPKKAQPITPPQQAQQQQ</sequence>
<dbReference type="Pfam" id="PF00111">
    <property type="entry name" value="Fer2"/>
    <property type="match status" value="1"/>
</dbReference>
<dbReference type="InterPro" id="IPR036010">
    <property type="entry name" value="2Fe-2S_ferredoxin-like_sf"/>
</dbReference>
<keyword evidence="4" id="KW-0408">Iron</keyword>
<keyword evidence="5" id="KW-0411">Iron-sulfur</keyword>
<evidence type="ECO:0000256" key="3">
    <source>
        <dbReference type="ARBA" id="ARBA00023002"/>
    </source>
</evidence>
<evidence type="ECO:0000256" key="5">
    <source>
        <dbReference type="ARBA" id="ARBA00023014"/>
    </source>
</evidence>
<dbReference type="Pfam" id="PF01799">
    <property type="entry name" value="Fer2_2"/>
    <property type="match status" value="1"/>
</dbReference>
<dbReference type="Proteomes" id="UP000237819">
    <property type="component" value="Unassembled WGS sequence"/>
</dbReference>
<evidence type="ECO:0000256" key="1">
    <source>
        <dbReference type="ARBA" id="ARBA00022714"/>
    </source>
</evidence>
<dbReference type="FunFam" id="3.10.20.30:FF:000020">
    <property type="entry name" value="Xanthine dehydrogenase iron-sulfur subunit"/>
    <property type="match status" value="1"/>
</dbReference>
<dbReference type="InterPro" id="IPR001041">
    <property type="entry name" value="2Fe-2S_ferredoxin-type"/>
</dbReference>
<dbReference type="PROSITE" id="PS00197">
    <property type="entry name" value="2FE2S_FER_1"/>
    <property type="match status" value="1"/>
</dbReference>
<dbReference type="GO" id="GO:0051537">
    <property type="term" value="F:2 iron, 2 sulfur cluster binding"/>
    <property type="evidence" value="ECO:0007669"/>
    <property type="project" value="UniProtKB-KW"/>
</dbReference>
<accession>A0A2S8GCA2</accession>
<dbReference type="InterPro" id="IPR036884">
    <property type="entry name" value="2Fe-2S-bd_dom_sf"/>
</dbReference>
<dbReference type="Gene3D" id="3.10.20.30">
    <property type="match status" value="1"/>
</dbReference>
<dbReference type="Gene3D" id="1.10.150.120">
    <property type="entry name" value="[2Fe-2S]-binding domain"/>
    <property type="match status" value="1"/>
</dbReference>
<dbReference type="InterPro" id="IPR002888">
    <property type="entry name" value="2Fe-2S-bd"/>
</dbReference>
<keyword evidence="2" id="KW-0479">Metal-binding</keyword>
<dbReference type="SUPFAM" id="SSF47741">
    <property type="entry name" value="CO dehydrogenase ISP C-domain like"/>
    <property type="match status" value="1"/>
</dbReference>
<dbReference type="SUPFAM" id="SSF54292">
    <property type="entry name" value="2Fe-2S ferredoxin-like"/>
    <property type="match status" value="1"/>
</dbReference>
<evidence type="ECO:0000256" key="2">
    <source>
        <dbReference type="ARBA" id="ARBA00022723"/>
    </source>
</evidence>
<dbReference type="InterPro" id="IPR006058">
    <property type="entry name" value="2Fe2S_fd_BS"/>
</dbReference>
<dbReference type="CDD" id="cd00207">
    <property type="entry name" value="fer2"/>
    <property type="match status" value="1"/>
</dbReference>
<organism evidence="8 9">
    <name type="scientific">Blastopirellula marina</name>
    <dbReference type="NCBI Taxonomy" id="124"/>
    <lineage>
        <taxon>Bacteria</taxon>
        <taxon>Pseudomonadati</taxon>
        <taxon>Planctomycetota</taxon>
        <taxon>Planctomycetia</taxon>
        <taxon>Pirellulales</taxon>
        <taxon>Pirellulaceae</taxon>
        <taxon>Blastopirellula</taxon>
    </lineage>
</organism>
<dbReference type="FunFam" id="1.10.150.120:FF:000003">
    <property type="entry name" value="Carbon monoxide dehydrogenase, small subunit"/>
    <property type="match status" value="1"/>
</dbReference>
<dbReference type="OrthoDB" id="9796880at2"/>
<gene>
    <name evidence="8" type="ORF">C5Y93_27445</name>
</gene>
<dbReference type="InterPro" id="IPR051452">
    <property type="entry name" value="Diverse_Oxidoreductases"/>
</dbReference>
<dbReference type="GO" id="GO:0016491">
    <property type="term" value="F:oxidoreductase activity"/>
    <property type="evidence" value="ECO:0007669"/>
    <property type="project" value="UniProtKB-KW"/>
</dbReference>
<feature type="compositionally biased region" description="Low complexity" evidence="6">
    <location>
        <begin position="171"/>
        <end position="184"/>
    </location>
</feature>
<feature type="domain" description="2Fe-2S ferredoxin-type" evidence="7">
    <location>
        <begin position="9"/>
        <end position="85"/>
    </location>
</feature>
<dbReference type="InterPro" id="IPR012675">
    <property type="entry name" value="Beta-grasp_dom_sf"/>
</dbReference>
<dbReference type="PROSITE" id="PS51085">
    <property type="entry name" value="2FE2S_FER_2"/>
    <property type="match status" value="1"/>
</dbReference>
<dbReference type="RefSeq" id="WP_105338671.1">
    <property type="nucleotide sequence ID" value="NZ_PUHZ01000025.1"/>
</dbReference>
<proteinExistence type="predicted"/>
<evidence type="ECO:0000256" key="6">
    <source>
        <dbReference type="SAM" id="MobiDB-lite"/>
    </source>
</evidence>
<reference evidence="8 9" key="1">
    <citation type="submission" date="2018-02" db="EMBL/GenBank/DDBJ databases">
        <title>Comparative genomes isolates from brazilian mangrove.</title>
        <authorList>
            <person name="Araujo J.E."/>
            <person name="Taketani R.G."/>
            <person name="Silva M.C.P."/>
            <person name="Loureco M.V."/>
            <person name="Andreote F.D."/>
        </authorList>
    </citation>
    <scope>NUCLEOTIDE SEQUENCE [LARGE SCALE GENOMIC DNA]</scope>
    <source>
        <strain evidence="8 9">Nap-Phe MGV</strain>
    </source>
</reference>